<organism evidence="2 3">
    <name type="scientific">Microbulbifer agarilyticus</name>
    <dbReference type="NCBI Taxonomy" id="260552"/>
    <lineage>
        <taxon>Bacteria</taxon>
        <taxon>Pseudomonadati</taxon>
        <taxon>Pseudomonadota</taxon>
        <taxon>Gammaproteobacteria</taxon>
        <taxon>Cellvibrionales</taxon>
        <taxon>Microbulbiferaceae</taxon>
        <taxon>Microbulbifer</taxon>
    </lineage>
</organism>
<dbReference type="OrthoDB" id="1115105at2"/>
<name>A0A1Q2M518_9GAMM</name>
<keyword evidence="3" id="KW-1185">Reference proteome</keyword>
<accession>A0A1Q2M518</accession>
<dbReference type="RefSeq" id="WP_077403917.1">
    <property type="nucleotide sequence ID" value="NZ_CP019650.1"/>
</dbReference>
<dbReference type="InterPro" id="IPR032710">
    <property type="entry name" value="NTF2-like_dom_sf"/>
</dbReference>
<reference evidence="2" key="1">
    <citation type="submission" date="2017-02" db="EMBL/GenBank/DDBJ databases">
        <title>Genome of Microbulbifer agarilyticus GP101.</title>
        <authorList>
            <person name="Jung J."/>
            <person name="Bae S.S."/>
            <person name="Baek K."/>
        </authorList>
    </citation>
    <scope>NUCLEOTIDE SEQUENCE [LARGE SCALE GENOMIC DNA]</scope>
    <source>
        <strain evidence="2">GP101</strain>
    </source>
</reference>
<sequence length="148" mass="16592">MTAAIERLKSLYSDFLAADPAGIASVYAQDVVFKDPVHEVRGLEAMQKYFAGVSQNLQECRFQFDFAVQQQGRGTLWWTMYFRHPRLSGGKLLQLRGASLVEIDEANDRVVSHEDVYDLGGMVYEHVPLLGSVIRGVKRRLAENGNAS</sequence>
<protein>
    <recommendedName>
        <fullName evidence="1">SnoaL-like domain-containing protein</fullName>
    </recommendedName>
</protein>
<dbReference type="Pfam" id="PF12680">
    <property type="entry name" value="SnoaL_2"/>
    <property type="match status" value="1"/>
</dbReference>
<dbReference type="Proteomes" id="UP000188219">
    <property type="component" value="Chromosome"/>
</dbReference>
<feature type="domain" description="SnoaL-like" evidence="1">
    <location>
        <begin position="12"/>
        <end position="113"/>
    </location>
</feature>
<dbReference type="InterPro" id="IPR037401">
    <property type="entry name" value="SnoaL-like"/>
</dbReference>
<dbReference type="SUPFAM" id="SSF54427">
    <property type="entry name" value="NTF2-like"/>
    <property type="match status" value="1"/>
</dbReference>
<evidence type="ECO:0000313" key="3">
    <source>
        <dbReference type="Proteomes" id="UP000188219"/>
    </source>
</evidence>
<dbReference type="KEGG" id="maga:Mag101_09410"/>
<dbReference type="EMBL" id="CP019650">
    <property type="protein sequence ID" value="AQQ67835.1"/>
    <property type="molecule type" value="Genomic_DNA"/>
</dbReference>
<evidence type="ECO:0000313" key="2">
    <source>
        <dbReference type="EMBL" id="AQQ67835.1"/>
    </source>
</evidence>
<gene>
    <name evidence="2" type="ORF">Mag101_09410</name>
</gene>
<dbReference type="Gene3D" id="3.10.450.50">
    <property type="match status" value="1"/>
</dbReference>
<dbReference type="AlphaFoldDB" id="A0A1Q2M518"/>
<proteinExistence type="predicted"/>
<evidence type="ECO:0000259" key="1">
    <source>
        <dbReference type="Pfam" id="PF12680"/>
    </source>
</evidence>
<dbReference type="STRING" id="260552.Mag101_09410"/>